<evidence type="ECO:0000256" key="9">
    <source>
        <dbReference type="ARBA" id="ARBA00022968"/>
    </source>
</evidence>
<proteinExistence type="inferred from homology"/>
<dbReference type="PANTHER" id="PTHR23033">
    <property type="entry name" value="BETA1,3-GALACTOSYLTRANSFERASE"/>
    <property type="match status" value="1"/>
</dbReference>
<dbReference type="Gene3D" id="3.90.550.50">
    <property type="match status" value="1"/>
</dbReference>
<reference evidence="14 15" key="1">
    <citation type="submission" date="2023-01" db="EMBL/GenBank/DDBJ databases">
        <title>Analysis of 21 Apiospora genomes using comparative genomics revels a genus with tremendous synthesis potential of carbohydrate active enzymes and secondary metabolites.</title>
        <authorList>
            <person name="Sorensen T."/>
        </authorList>
    </citation>
    <scope>NUCLEOTIDE SEQUENCE [LARGE SCALE GENOMIC DNA]</scope>
    <source>
        <strain evidence="14 15">CBS 114990</strain>
    </source>
</reference>
<keyword evidence="9" id="KW-0735">Signal-anchor</keyword>
<evidence type="ECO:0000259" key="13">
    <source>
        <dbReference type="Pfam" id="PF02434"/>
    </source>
</evidence>
<protein>
    <recommendedName>
        <fullName evidence="4">N-acetylgalactosaminide beta-1,3-galactosyltransferase</fullName>
        <ecNumber evidence="4">2.4.1.122</ecNumber>
    </recommendedName>
</protein>
<keyword evidence="11 12" id="KW-0472">Membrane</keyword>
<keyword evidence="6" id="KW-0808">Transferase</keyword>
<dbReference type="InterPro" id="IPR003378">
    <property type="entry name" value="Fringe-like_glycosylTrfase"/>
</dbReference>
<comment type="pathway">
    <text evidence="2">Protein modification; protein glycosylation.</text>
</comment>
<organism evidence="14 15">
    <name type="scientific">Apiospora hydei</name>
    <dbReference type="NCBI Taxonomy" id="1337664"/>
    <lineage>
        <taxon>Eukaryota</taxon>
        <taxon>Fungi</taxon>
        <taxon>Dikarya</taxon>
        <taxon>Ascomycota</taxon>
        <taxon>Pezizomycotina</taxon>
        <taxon>Sordariomycetes</taxon>
        <taxon>Xylariomycetidae</taxon>
        <taxon>Amphisphaeriales</taxon>
        <taxon>Apiosporaceae</taxon>
        <taxon>Apiospora</taxon>
    </lineage>
</organism>
<evidence type="ECO:0000313" key="15">
    <source>
        <dbReference type="Proteomes" id="UP001433268"/>
    </source>
</evidence>
<keyword evidence="15" id="KW-1185">Reference proteome</keyword>
<evidence type="ECO:0000256" key="4">
    <source>
        <dbReference type="ARBA" id="ARBA00012557"/>
    </source>
</evidence>
<evidence type="ECO:0000256" key="5">
    <source>
        <dbReference type="ARBA" id="ARBA00022676"/>
    </source>
</evidence>
<evidence type="ECO:0000256" key="11">
    <source>
        <dbReference type="ARBA" id="ARBA00023136"/>
    </source>
</evidence>
<dbReference type="Proteomes" id="UP001433268">
    <property type="component" value="Unassembled WGS sequence"/>
</dbReference>
<evidence type="ECO:0000313" key="14">
    <source>
        <dbReference type="EMBL" id="KAK8080498.1"/>
    </source>
</evidence>
<evidence type="ECO:0000256" key="2">
    <source>
        <dbReference type="ARBA" id="ARBA00004922"/>
    </source>
</evidence>
<dbReference type="PANTHER" id="PTHR23033:SF47">
    <property type="entry name" value="APPLE DOMAIN-CONTAINING PROTEIN-RELATED"/>
    <property type="match status" value="1"/>
</dbReference>
<keyword evidence="10 12" id="KW-1133">Transmembrane helix</keyword>
<comment type="similarity">
    <text evidence="3">Belongs to the glycosyltransferase 31 family. Beta3-Gal-T subfamily.</text>
</comment>
<keyword evidence="8" id="KW-0547">Nucleotide-binding</keyword>
<comment type="caution">
    <text evidence="14">The sequence shown here is derived from an EMBL/GenBank/DDBJ whole genome shotgun (WGS) entry which is preliminary data.</text>
</comment>
<dbReference type="EC" id="2.4.1.122" evidence="4"/>
<accession>A0ABR1WAL3</accession>
<sequence length="455" mass="51831">MYAHSLKPRSRLLSPVFIFFFSLFVFFQLIRWCRPVPGATDRIFLEEESEESCRHHDGLSDVFVVFKTGATESLDQVPTHLATTLRCVPHYAIYSDYDEVIDGVHVQDALDEVRADLKDTHPDFEYYQRLQDGGRSAFSDEENAQWAATQSTIAGRDTPGWRLDKWKFLPAAEKALRQGAATGANWYVFYEGDSYIFWRNVLDWIANLDPAQPHYLGNPMIIGDVAFAHGGSGFVLSRTALEMVVVEYRRQNLEFYDAFTASHWAGDCVLGKALADAGVPLLYARPNLHGDHPTELGFLGSVSDPTSQDWCYNIASYHHMAPSDIVQMSMFERQWNKGNRTLLRHGDVFTNWVLPHITSRRDAWDNMSEDIVEYPEGTTITMRDCYKVCLGQPDCMQYSLSGQSTCRTSKMMRLGRRRSAVEGEETMASGWMTHRVNAFVEVMDEYCGQDGWVLP</sequence>
<evidence type="ECO:0000256" key="10">
    <source>
        <dbReference type="ARBA" id="ARBA00022989"/>
    </source>
</evidence>
<dbReference type="GeneID" id="92045691"/>
<keyword evidence="5" id="KW-0328">Glycosyltransferase</keyword>
<evidence type="ECO:0000256" key="7">
    <source>
        <dbReference type="ARBA" id="ARBA00022692"/>
    </source>
</evidence>
<dbReference type="RefSeq" id="XP_066667973.1">
    <property type="nucleotide sequence ID" value="XM_066812631.1"/>
</dbReference>
<evidence type="ECO:0000256" key="12">
    <source>
        <dbReference type="SAM" id="Phobius"/>
    </source>
</evidence>
<keyword evidence="7 12" id="KW-0812">Transmembrane</keyword>
<evidence type="ECO:0000256" key="8">
    <source>
        <dbReference type="ARBA" id="ARBA00022741"/>
    </source>
</evidence>
<dbReference type="InterPro" id="IPR026050">
    <property type="entry name" value="C1GALT1/C1GALT1_chp1"/>
</dbReference>
<feature type="transmembrane region" description="Helical" evidence="12">
    <location>
        <begin position="12"/>
        <end position="30"/>
    </location>
</feature>
<comment type="subcellular location">
    <subcellularLocation>
        <location evidence="1">Membrane</location>
        <topology evidence="1">Single-pass type II membrane protein</topology>
    </subcellularLocation>
</comment>
<feature type="domain" description="Fringe-like glycosyltransferase" evidence="13">
    <location>
        <begin position="180"/>
        <end position="290"/>
    </location>
</feature>
<evidence type="ECO:0000256" key="6">
    <source>
        <dbReference type="ARBA" id="ARBA00022679"/>
    </source>
</evidence>
<dbReference type="EMBL" id="JAQQWN010000006">
    <property type="protein sequence ID" value="KAK8080498.1"/>
    <property type="molecule type" value="Genomic_DNA"/>
</dbReference>
<evidence type="ECO:0000256" key="1">
    <source>
        <dbReference type="ARBA" id="ARBA00004606"/>
    </source>
</evidence>
<evidence type="ECO:0000256" key="3">
    <source>
        <dbReference type="ARBA" id="ARBA00006462"/>
    </source>
</evidence>
<name>A0ABR1WAL3_9PEZI</name>
<dbReference type="Pfam" id="PF02434">
    <property type="entry name" value="Fringe"/>
    <property type="match status" value="1"/>
</dbReference>
<gene>
    <name evidence="14" type="ORF">PG997_008316</name>
</gene>